<dbReference type="SUPFAM" id="SSF51182">
    <property type="entry name" value="RmlC-like cupins"/>
    <property type="match status" value="1"/>
</dbReference>
<dbReference type="Gene3D" id="2.60.120.10">
    <property type="entry name" value="Jelly Rolls"/>
    <property type="match status" value="1"/>
</dbReference>
<dbReference type="InterPro" id="IPR014710">
    <property type="entry name" value="RmlC-like_jellyroll"/>
</dbReference>
<dbReference type="CDD" id="cd06985">
    <property type="entry name" value="cupin_BF4112"/>
    <property type="match status" value="1"/>
</dbReference>
<protein>
    <recommendedName>
        <fullName evidence="2">Cupin type-2 domain-containing protein</fullName>
    </recommendedName>
</protein>
<sequence>MSNYQKQDFGKMADISQYVFTPEGAPISIPGKLFLGDKLGLTSMEVSINKDEPGQGMPFFHKHSDNEEIYIFIGGKGEMAIDGKRFPVEEGSVVKVLPDADRSWWNTGSTDLLYIVVQASMNSLKASGIADGEITETAVPWG</sequence>
<proteinExistence type="predicted"/>
<dbReference type="PANTHER" id="PTHR35848:SF6">
    <property type="entry name" value="CUPIN TYPE-2 DOMAIN-CONTAINING PROTEIN"/>
    <property type="match status" value="1"/>
</dbReference>
<dbReference type="InterPro" id="IPR051610">
    <property type="entry name" value="GPI/OXD"/>
</dbReference>
<dbReference type="InterPro" id="IPR013096">
    <property type="entry name" value="Cupin_2"/>
</dbReference>
<evidence type="ECO:0000256" key="1">
    <source>
        <dbReference type="ARBA" id="ARBA00022723"/>
    </source>
</evidence>
<accession>A0A3B0ZVG4</accession>
<reference evidence="3" key="1">
    <citation type="submission" date="2018-06" db="EMBL/GenBank/DDBJ databases">
        <authorList>
            <person name="Zhirakovskaya E."/>
        </authorList>
    </citation>
    <scope>NUCLEOTIDE SEQUENCE</scope>
</reference>
<dbReference type="GO" id="GO:0046872">
    <property type="term" value="F:metal ion binding"/>
    <property type="evidence" value="ECO:0007669"/>
    <property type="project" value="UniProtKB-KW"/>
</dbReference>
<keyword evidence="1" id="KW-0479">Metal-binding</keyword>
<dbReference type="Pfam" id="PF07883">
    <property type="entry name" value="Cupin_2"/>
    <property type="match status" value="1"/>
</dbReference>
<feature type="domain" description="Cupin type-2" evidence="2">
    <location>
        <begin position="52"/>
        <end position="117"/>
    </location>
</feature>
<evidence type="ECO:0000313" key="3">
    <source>
        <dbReference type="EMBL" id="VAW93200.1"/>
    </source>
</evidence>
<organism evidence="3">
    <name type="scientific">hydrothermal vent metagenome</name>
    <dbReference type="NCBI Taxonomy" id="652676"/>
    <lineage>
        <taxon>unclassified sequences</taxon>
        <taxon>metagenomes</taxon>
        <taxon>ecological metagenomes</taxon>
    </lineage>
</organism>
<evidence type="ECO:0000259" key="2">
    <source>
        <dbReference type="Pfam" id="PF07883"/>
    </source>
</evidence>
<dbReference type="AlphaFoldDB" id="A0A3B0ZVG4"/>
<gene>
    <name evidence="3" type="ORF">MNBD_GAMMA23-494</name>
</gene>
<dbReference type="EMBL" id="UOFT01000032">
    <property type="protein sequence ID" value="VAW93200.1"/>
    <property type="molecule type" value="Genomic_DNA"/>
</dbReference>
<dbReference type="InterPro" id="IPR011051">
    <property type="entry name" value="RmlC_Cupin_sf"/>
</dbReference>
<dbReference type="PANTHER" id="PTHR35848">
    <property type="entry name" value="OXALATE-BINDING PROTEIN"/>
    <property type="match status" value="1"/>
</dbReference>
<name>A0A3B0ZVG4_9ZZZZ</name>